<dbReference type="HOGENOM" id="CLU_056083_3_0_4"/>
<organism evidence="1 2">
    <name type="scientific">Sutterella wadsworthensis HGA0223</name>
    <dbReference type="NCBI Taxonomy" id="1203554"/>
    <lineage>
        <taxon>Bacteria</taxon>
        <taxon>Pseudomonadati</taxon>
        <taxon>Pseudomonadota</taxon>
        <taxon>Betaproteobacteria</taxon>
        <taxon>Burkholderiales</taxon>
        <taxon>Sutterellaceae</taxon>
        <taxon>Sutterella</taxon>
    </lineage>
</organism>
<dbReference type="CDD" id="cd02211">
    <property type="entry name" value="cupin_UGlyAH_N"/>
    <property type="match status" value="1"/>
</dbReference>
<keyword evidence="2" id="KW-1185">Reference proteome</keyword>
<evidence type="ECO:0008006" key="3">
    <source>
        <dbReference type="Google" id="ProtNLM"/>
    </source>
</evidence>
<protein>
    <recommendedName>
        <fullName evidence="3">Cupin 2 conserved barrel domain-containing protein</fullName>
    </recommendedName>
</protein>
<dbReference type="InterPro" id="IPR014710">
    <property type="entry name" value="RmlC-like_jellyroll"/>
</dbReference>
<gene>
    <name evidence="1" type="ORF">HMPREF1476_02018</name>
</gene>
<dbReference type="NCBIfam" id="TIGR03214">
    <property type="entry name" value="ura-cupin"/>
    <property type="match status" value="1"/>
</dbReference>
<comment type="caution">
    <text evidence="1">The sequence shown here is derived from an EMBL/GenBank/DDBJ whole genome shotgun (WGS) entry which is preliminary data.</text>
</comment>
<dbReference type="PANTHER" id="PTHR34571:SF1">
    <property type="entry name" value="(S)-UREIDOGLYCINE AMINOHYDROLASE"/>
    <property type="match status" value="1"/>
</dbReference>
<dbReference type="InterPro" id="IPR017627">
    <property type="entry name" value="UGHY"/>
</dbReference>
<dbReference type="InterPro" id="IPR044697">
    <property type="entry name" value="UGlyAH_cupin_C"/>
</dbReference>
<dbReference type="PANTHER" id="PTHR34571">
    <property type="entry name" value="(S)-UREIDOGLYCINE AMINOHYDROLASE"/>
    <property type="match status" value="1"/>
</dbReference>
<sequence>MSGYPQDLLSNRSVVKSDFAIITPQGRVINTIPGIVDAKMTILCSPKIGAGFVQLIGTLGPDARTEYPYATLPHEESFLYVLDGEIELEADVAGEKKNLTQGGYCYAPAGKGIGWRNVNGKVGRILLYKQRYIPHPQGLEPWTVFGNINEIAFRDYDEMANVHVKDFLPVNEAFDMNMHILSFDPGASHNICETHVQEHGAYIYEGEGTYLLDDTWYLTKKEDFLWMGAFSVQAAYGIGRGPFSYIYSKDCNRDVEI</sequence>
<dbReference type="SUPFAM" id="SSF51182">
    <property type="entry name" value="RmlC-like cupins"/>
    <property type="match status" value="1"/>
</dbReference>
<dbReference type="STRING" id="1203554.HMPREF1476_02018"/>
<dbReference type="EMBL" id="ATCF01000030">
    <property type="protein sequence ID" value="EPD97877.1"/>
    <property type="molecule type" value="Genomic_DNA"/>
</dbReference>
<name>S3BUQ1_9BURK</name>
<dbReference type="AlphaFoldDB" id="S3BUQ1"/>
<dbReference type="Gene3D" id="2.60.120.10">
    <property type="entry name" value="Jelly Rolls"/>
    <property type="match status" value="1"/>
</dbReference>
<dbReference type="CDD" id="cd02212">
    <property type="entry name" value="cupin_UGlyAH_C"/>
    <property type="match status" value="1"/>
</dbReference>
<dbReference type="InterPro" id="IPR044704">
    <property type="entry name" value="UGlyAH_cupin_N"/>
</dbReference>
<dbReference type="Proteomes" id="UP000014400">
    <property type="component" value="Unassembled WGS sequence"/>
</dbReference>
<evidence type="ECO:0000313" key="1">
    <source>
        <dbReference type="EMBL" id="EPD97877.1"/>
    </source>
</evidence>
<dbReference type="eggNOG" id="COG3257">
    <property type="taxonomic scope" value="Bacteria"/>
</dbReference>
<dbReference type="RefSeq" id="WP_005432184.1">
    <property type="nucleotide sequence ID" value="NZ_KE150481.1"/>
</dbReference>
<evidence type="ECO:0000313" key="2">
    <source>
        <dbReference type="Proteomes" id="UP000014400"/>
    </source>
</evidence>
<dbReference type="InterPro" id="IPR011051">
    <property type="entry name" value="RmlC_Cupin_sf"/>
</dbReference>
<accession>S3BUQ1</accession>
<dbReference type="GO" id="GO:0071522">
    <property type="term" value="F:ureidoglycine aminohydrolase activity"/>
    <property type="evidence" value="ECO:0007669"/>
    <property type="project" value="InterPro"/>
</dbReference>
<proteinExistence type="predicted"/>
<reference evidence="1 2" key="1">
    <citation type="submission" date="2013-04" db="EMBL/GenBank/DDBJ databases">
        <title>The Genome Sequence of Sutterella wadsworthensis HGA0223.</title>
        <authorList>
            <consortium name="The Broad Institute Genomics Platform"/>
            <person name="Earl A."/>
            <person name="Ward D."/>
            <person name="Feldgarden M."/>
            <person name="Gevers D."/>
            <person name="Schmidt T.M."/>
            <person name="Dover J."/>
            <person name="Dai D."/>
            <person name="Walker B."/>
            <person name="Young S."/>
            <person name="Zeng Q."/>
            <person name="Gargeya S."/>
            <person name="Fitzgerald M."/>
            <person name="Haas B."/>
            <person name="Abouelleil A."/>
            <person name="Allen A.W."/>
            <person name="Alvarado L."/>
            <person name="Arachchi H.M."/>
            <person name="Berlin A.M."/>
            <person name="Chapman S.B."/>
            <person name="Gainer-Dewar J."/>
            <person name="Goldberg J."/>
            <person name="Griggs A."/>
            <person name="Gujja S."/>
            <person name="Hansen M."/>
            <person name="Howarth C."/>
            <person name="Imamovic A."/>
            <person name="Ireland A."/>
            <person name="Larimer J."/>
            <person name="McCowan C."/>
            <person name="Murphy C."/>
            <person name="Pearson M."/>
            <person name="Poon T.W."/>
            <person name="Priest M."/>
            <person name="Roberts A."/>
            <person name="Saif S."/>
            <person name="Shea T."/>
            <person name="Sisk P."/>
            <person name="Sykes S."/>
            <person name="Wortman J."/>
            <person name="Nusbaum C."/>
            <person name="Birren B."/>
        </authorList>
    </citation>
    <scope>NUCLEOTIDE SEQUENCE [LARGE SCALE GENOMIC DNA]</scope>
    <source>
        <strain evidence="1 2">HGA0223</strain>
    </source>
</reference>
<dbReference type="PATRIC" id="fig|1203554.3.peg.2100"/>